<dbReference type="NCBIfam" id="NF002111">
    <property type="entry name" value="PRK00951.2-1"/>
    <property type="match status" value="1"/>
</dbReference>
<dbReference type="Pfam" id="PF00475">
    <property type="entry name" value="IGPD"/>
    <property type="match status" value="1"/>
</dbReference>
<dbReference type="AlphaFoldDB" id="A0A031LV66"/>
<evidence type="ECO:0000256" key="4">
    <source>
        <dbReference type="ARBA" id="ARBA00023102"/>
    </source>
</evidence>
<dbReference type="PROSITE" id="PS00954">
    <property type="entry name" value="IGP_DEHYDRATASE_1"/>
    <property type="match status" value="1"/>
</dbReference>
<comment type="caution">
    <text evidence="7">The sequence shown here is derived from an EMBL/GenBank/DDBJ whole genome shotgun (WGS) entry which is preliminary data.</text>
</comment>
<dbReference type="STRING" id="1160895.CM19_02140"/>
<dbReference type="HAMAP" id="MF_00076">
    <property type="entry name" value="HisB"/>
    <property type="match status" value="1"/>
</dbReference>
<evidence type="ECO:0000313" key="7">
    <source>
        <dbReference type="EMBL" id="EZQ11028.1"/>
    </source>
</evidence>
<dbReference type="PANTHER" id="PTHR23133">
    <property type="entry name" value="IMIDAZOLEGLYCEROL-PHOSPHATE DEHYDRATASE HIS7"/>
    <property type="match status" value="1"/>
</dbReference>
<evidence type="ECO:0000256" key="5">
    <source>
        <dbReference type="ARBA" id="ARBA00023239"/>
    </source>
</evidence>
<dbReference type="SUPFAM" id="SSF54211">
    <property type="entry name" value="Ribosomal protein S5 domain 2-like"/>
    <property type="match status" value="2"/>
</dbReference>
<name>A0A031LV66_9CREN</name>
<dbReference type="FunFam" id="3.30.230.40:FF:000001">
    <property type="entry name" value="Imidazoleglycerol-phosphate dehydratase HisB"/>
    <property type="match status" value="1"/>
</dbReference>
<gene>
    <name evidence="6 7" type="primary">hisB</name>
    <name evidence="7" type="ORF">CM19_02140</name>
</gene>
<dbReference type="InterPro" id="IPR000807">
    <property type="entry name" value="ImidazoleglycerolP_deHydtase"/>
</dbReference>
<comment type="subcellular location">
    <subcellularLocation>
        <location evidence="6">Cytoplasm</location>
    </subcellularLocation>
</comment>
<dbReference type="CDD" id="cd07914">
    <property type="entry name" value="IGPD"/>
    <property type="match status" value="1"/>
</dbReference>
<keyword evidence="6" id="KW-0963">Cytoplasm</keyword>
<dbReference type="NCBIfam" id="NF002114">
    <property type="entry name" value="PRK00951.2-4"/>
    <property type="match status" value="1"/>
</dbReference>
<comment type="pathway">
    <text evidence="1 6">Amino-acid biosynthesis; L-histidine biosynthesis; L-histidine from 5-phospho-alpha-D-ribose 1-diphosphate: step 6/9.</text>
</comment>
<proteinExistence type="inferred from homology"/>
<dbReference type="UniPathway" id="UPA00031">
    <property type="reaction ID" value="UER00011"/>
</dbReference>
<evidence type="ECO:0000256" key="6">
    <source>
        <dbReference type="HAMAP-Rule" id="MF_00076"/>
    </source>
</evidence>
<dbReference type="InterPro" id="IPR020565">
    <property type="entry name" value="ImidazoleglycerP_deHydtase_CS"/>
</dbReference>
<evidence type="ECO:0000256" key="3">
    <source>
        <dbReference type="ARBA" id="ARBA00022605"/>
    </source>
</evidence>
<dbReference type="InterPro" id="IPR038494">
    <property type="entry name" value="IGPD_sf"/>
</dbReference>
<sequence length="193" mass="21232">MSRQSTVVRETKETKIEIKLELDSPGEVTIRTPVPFFNHMLKTMGFYMGISLMIDAEDKLNYDDHHIVEDVGITLGQAIKEALGSREGIKRFANAIVPMDEALVLSAVDVSGRGIAFTSLKLKREQIGGLSMENVSHFFWSLSVNSGITLHVKKLRGLNEHHIVEAAFKAVGLSLGEAIKVSGKDIRSTKGLL</sequence>
<reference evidence="7 8" key="1">
    <citation type="submission" date="2014-03" db="EMBL/GenBank/DDBJ databases">
        <title>Draft genome sequence of the novel thermoacidophilic archaea Acidianus copahuensis ALE1 strain, isolated from Copahue volcanic area in Neuquen Argentina.</title>
        <authorList>
            <person name="Urbieta M.S."/>
            <person name="Rascovan N."/>
            <person name="Castro C."/>
            <person name="Revale S."/>
            <person name="Giaveno M.A."/>
            <person name="Vazquez M.P."/>
            <person name="Donati E.R."/>
        </authorList>
    </citation>
    <scope>NUCLEOTIDE SEQUENCE [LARGE SCALE GENOMIC DNA]</scope>
    <source>
        <strain evidence="7 8">ALE1</strain>
    </source>
</reference>
<dbReference type="RefSeq" id="WP_048098756.1">
    <property type="nucleotide sequence ID" value="NZ_JFZT01000017.1"/>
</dbReference>
<evidence type="ECO:0000256" key="1">
    <source>
        <dbReference type="ARBA" id="ARBA00005047"/>
    </source>
</evidence>
<organism evidence="7 8">
    <name type="scientific">Candidatus Acidianus copahuensis</name>
    <dbReference type="NCBI Taxonomy" id="1160895"/>
    <lineage>
        <taxon>Archaea</taxon>
        <taxon>Thermoproteota</taxon>
        <taxon>Thermoprotei</taxon>
        <taxon>Sulfolobales</taxon>
        <taxon>Sulfolobaceae</taxon>
        <taxon>Acidianus</taxon>
    </lineage>
</organism>
<dbReference type="EMBL" id="JFZT01000017">
    <property type="protein sequence ID" value="EZQ11028.1"/>
    <property type="molecule type" value="Genomic_DNA"/>
</dbReference>
<dbReference type="PROSITE" id="PS00955">
    <property type="entry name" value="IGP_DEHYDRATASE_2"/>
    <property type="match status" value="1"/>
</dbReference>
<protein>
    <recommendedName>
        <fullName evidence="2 6">Imidazoleglycerol-phosphate dehydratase</fullName>
        <shortName evidence="6">IGPD</shortName>
        <ecNumber evidence="6">4.2.1.19</ecNumber>
    </recommendedName>
</protein>
<keyword evidence="8" id="KW-1185">Reference proteome</keyword>
<dbReference type="OrthoDB" id="103579at2157"/>
<comment type="similarity">
    <text evidence="6">Belongs to the imidazoleglycerol-phosphate dehydratase family.</text>
</comment>
<dbReference type="EC" id="4.2.1.19" evidence="6"/>
<dbReference type="Gene3D" id="3.30.230.40">
    <property type="entry name" value="Imidazole glycerol phosphate dehydratase, domain 1"/>
    <property type="match status" value="2"/>
</dbReference>
<accession>A0A031LV66</accession>
<evidence type="ECO:0000256" key="2">
    <source>
        <dbReference type="ARBA" id="ARBA00016664"/>
    </source>
</evidence>
<dbReference type="FunFam" id="3.30.230.40:FF:000003">
    <property type="entry name" value="Imidazoleglycerol-phosphate dehydratase HisB"/>
    <property type="match status" value="1"/>
</dbReference>
<dbReference type="InterPro" id="IPR020568">
    <property type="entry name" value="Ribosomal_Su5_D2-typ_SF"/>
</dbReference>
<evidence type="ECO:0000313" key="8">
    <source>
        <dbReference type="Proteomes" id="UP000024332"/>
    </source>
</evidence>
<keyword evidence="5 6" id="KW-0456">Lyase</keyword>
<comment type="catalytic activity">
    <reaction evidence="6">
        <text>D-erythro-1-(imidazol-4-yl)glycerol 3-phosphate = 3-(imidazol-4-yl)-2-oxopropyl phosphate + H2O</text>
        <dbReference type="Rhea" id="RHEA:11040"/>
        <dbReference type="ChEBI" id="CHEBI:15377"/>
        <dbReference type="ChEBI" id="CHEBI:57766"/>
        <dbReference type="ChEBI" id="CHEBI:58278"/>
        <dbReference type="EC" id="4.2.1.19"/>
    </reaction>
</comment>
<dbReference type="NCBIfam" id="NF010121">
    <property type="entry name" value="PRK13598.1"/>
    <property type="match status" value="1"/>
</dbReference>
<dbReference type="Proteomes" id="UP000024332">
    <property type="component" value="Unassembled WGS sequence"/>
</dbReference>
<keyword evidence="4 6" id="KW-0368">Histidine biosynthesis</keyword>
<dbReference type="GO" id="GO:0000105">
    <property type="term" value="P:L-histidine biosynthetic process"/>
    <property type="evidence" value="ECO:0007669"/>
    <property type="project" value="UniProtKB-UniRule"/>
</dbReference>
<dbReference type="GO" id="GO:0004424">
    <property type="term" value="F:imidazoleglycerol-phosphate dehydratase activity"/>
    <property type="evidence" value="ECO:0007669"/>
    <property type="project" value="UniProtKB-UniRule"/>
</dbReference>
<dbReference type="GO" id="GO:0005737">
    <property type="term" value="C:cytoplasm"/>
    <property type="evidence" value="ECO:0007669"/>
    <property type="project" value="UniProtKB-SubCell"/>
</dbReference>
<dbReference type="PANTHER" id="PTHR23133:SF2">
    <property type="entry name" value="IMIDAZOLEGLYCEROL-PHOSPHATE DEHYDRATASE"/>
    <property type="match status" value="1"/>
</dbReference>
<keyword evidence="3 6" id="KW-0028">Amino-acid biosynthesis</keyword>